<reference evidence="14 15" key="1">
    <citation type="submission" date="2019-08" db="EMBL/GenBank/DDBJ databases">
        <title>Bacillus genomes from the desert of Cuatro Cienegas, Coahuila.</title>
        <authorList>
            <person name="Olmedo-Alvarez G."/>
        </authorList>
    </citation>
    <scope>NUCLEOTIDE SEQUENCE [LARGE SCALE GENOMIC DNA]</scope>
    <source>
        <strain evidence="14 15">CH446_14T</strain>
    </source>
</reference>
<keyword evidence="5" id="KW-0677">Repeat</keyword>
<feature type="active site" description="Charge relay system" evidence="8 9">
    <location>
        <position position="249"/>
    </location>
</feature>
<organism evidence="14 15">
    <name type="scientific">Bacillus infantis</name>
    <dbReference type="NCBI Taxonomy" id="324767"/>
    <lineage>
        <taxon>Bacteria</taxon>
        <taxon>Bacillati</taxon>
        <taxon>Bacillota</taxon>
        <taxon>Bacilli</taxon>
        <taxon>Bacillales</taxon>
        <taxon>Bacillaceae</taxon>
        <taxon>Bacillus</taxon>
    </lineage>
</organism>
<dbReference type="Pfam" id="PF00395">
    <property type="entry name" value="SLH"/>
    <property type="match status" value="3"/>
</dbReference>
<feature type="active site" description="Charge relay system" evidence="8 9">
    <location>
        <position position="183"/>
    </location>
</feature>
<dbReference type="GO" id="GO:0006508">
    <property type="term" value="P:proteolysis"/>
    <property type="evidence" value="ECO:0007669"/>
    <property type="project" value="UniProtKB-KW"/>
</dbReference>
<feature type="domain" description="SLH" evidence="13">
    <location>
        <begin position="1279"/>
        <end position="1342"/>
    </location>
</feature>
<dbReference type="PANTHER" id="PTHR43399:SF4">
    <property type="entry name" value="CELL WALL-ASSOCIATED PROTEASE"/>
    <property type="match status" value="1"/>
</dbReference>
<dbReference type="RefSeq" id="WP_148975723.1">
    <property type="nucleotide sequence ID" value="NZ_VTER01000007.1"/>
</dbReference>
<evidence type="ECO:0000256" key="3">
    <source>
        <dbReference type="ARBA" id="ARBA00022670"/>
    </source>
</evidence>
<dbReference type="Proteomes" id="UP000322139">
    <property type="component" value="Unassembled WGS sequence"/>
</dbReference>
<dbReference type="InterPro" id="IPR046450">
    <property type="entry name" value="PA_dom_sf"/>
</dbReference>
<accession>A0A5D4RBS5</accession>
<protein>
    <submittedName>
        <fullName evidence="14">S8 family serine peptidase</fullName>
    </submittedName>
</protein>
<keyword evidence="3 9" id="KW-0645">Protease</keyword>
<dbReference type="GO" id="GO:0004252">
    <property type="term" value="F:serine-type endopeptidase activity"/>
    <property type="evidence" value="ECO:0007669"/>
    <property type="project" value="UniProtKB-UniRule"/>
</dbReference>
<dbReference type="InterPro" id="IPR001119">
    <property type="entry name" value="SLH_dom"/>
</dbReference>
<dbReference type="InterPro" id="IPR023827">
    <property type="entry name" value="Peptidase_S8_Asp-AS"/>
</dbReference>
<evidence type="ECO:0000256" key="9">
    <source>
        <dbReference type="PROSITE-ProRule" id="PRU01240"/>
    </source>
</evidence>
<evidence type="ECO:0000313" key="14">
    <source>
        <dbReference type="EMBL" id="TYS47022.1"/>
    </source>
</evidence>
<dbReference type="CDD" id="cd02133">
    <property type="entry name" value="PA_C5a_like"/>
    <property type="match status" value="1"/>
</dbReference>
<dbReference type="GO" id="GO:0016020">
    <property type="term" value="C:membrane"/>
    <property type="evidence" value="ECO:0007669"/>
    <property type="project" value="InterPro"/>
</dbReference>
<evidence type="ECO:0000259" key="13">
    <source>
        <dbReference type="PROSITE" id="PS51272"/>
    </source>
</evidence>
<feature type="signal peptide" evidence="12">
    <location>
        <begin position="1"/>
        <end position="22"/>
    </location>
</feature>
<dbReference type="InterPro" id="IPR000209">
    <property type="entry name" value="Peptidase_S8/S53_dom"/>
</dbReference>
<evidence type="ECO:0000256" key="12">
    <source>
        <dbReference type="SAM" id="SignalP"/>
    </source>
</evidence>
<evidence type="ECO:0000256" key="2">
    <source>
        <dbReference type="ARBA" id="ARBA00022525"/>
    </source>
</evidence>
<evidence type="ECO:0000256" key="1">
    <source>
        <dbReference type="ARBA" id="ARBA00011073"/>
    </source>
</evidence>
<keyword evidence="4 12" id="KW-0732">Signal</keyword>
<feature type="domain" description="SLH" evidence="13">
    <location>
        <begin position="1343"/>
        <end position="1403"/>
    </location>
</feature>
<dbReference type="InterPro" id="IPR010435">
    <property type="entry name" value="C5a/SBT2-like_Fn3"/>
</dbReference>
<dbReference type="Pfam" id="PF00082">
    <property type="entry name" value="Peptidase_S8"/>
    <property type="match status" value="1"/>
</dbReference>
<evidence type="ECO:0000256" key="5">
    <source>
        <dbReference type="ARBA" id="ARBA00022737"/>
    </source>
</evidence>
<evidence type="ECO:0000256" key="8">
    <source>
        <dbReference type="PIRSR" id="PIRSR615500-1"/>
    </source>
</evidence>
<dbReference type="EMBL" id="VTER01000007">
    <property type="protein sequence ID" value="TYS47022.1"/>
    <property type="molecule type" value="Genomic_DNA"/>
</dbReference>
<name>A0A5D4RBS5_9BACI</name>
<feature type="domain" description="SLH" evidence="13">
    <location>
        <begin position="1407"/>
        <end position="1466"/>
    </location>
</feature>
<feature type="region of interest" description="Disordered" evidence="11">
    <location>
        <begin position="1039"/>
        <end position="1087"/>
    </location>
</feature>
<evidence type="ECO:0000313" key="15">
    <source>
        <dbReference type="Proteomes" id="UP000322139"/>
    </source>
</evidence>
<comment type="caution">
    <text evidence="14">The sequence shown here is derived from an EMBL/GenBank/DDBJ whole genome shotgun (WGS) entry which is preliminary data.</text>
</comment>
<evidence type="ECO:0000256" key="7">
    <source>
        <dbReference type="ARBA" id="ARBA00022825"/>
    </source>
</evidence>
<dbReference type="Pfam" id="PF06280">
    <property type="entry name" value="fn3_5"/>
    <property type="match status" value="1"/>
</dbReference>
<dbReference type="Gene3D" id="3.50.30.30">
    <property type="match status" value="1"/>
</dbReference>
<dbReference type="InterPro" id="IPR036852">
    <property type="entry name" value="Peptidase_S8/S53_dom_sf"/>
</dbReference>
<dbReference type="PROSITE" id="PS00136">
    <property type="entry name" value="SUBTILASE_ASP"/>
    <property type="match status" value="1"/>
</dbReference>
<dbReference type="Gene3D" id="2.60.40.1710">
    <property type="entry name" value="Subtilisin-like superfamily"/>
    <property type="match status" value="1"/>
</dbReference>
<evidence type="ECO:0000256" key="11">
    <source>
        <dbReference type="SAM" id="MobiDB-lite"/>
    </source>
</evidence>
<sequence>MIKKCFSILMIMLLLFATGAMGAAAPAKASAKTVQQKLMLDKQYKPDEKVRVLVELDDEPAIEYARRSGVKFGDLAPTVKNKLQKDAVTAQSAVKNEIKSKKVAIKYLNSFTTIVNGFSAEVKYGDMEAIGKLKNVAKVHIVNEYERPEEKPEMLYSKEFIQAQEAWREYGVKGEGMIVGVIDTGIDPDHKDMVLTDSSTAELSQADTDSLISANQLPGKFYTDKVPYGYNYMDDNDTILDLGPDASMHGMHVAGTVGANGDEENGGIKGVAPEAQLLALKVFGNDPEFQSTYGDIYIRAMDDAIKLGADVLNLSLGSTAGFVSADDPEQMAVKRAVDSGVLVAISGGNSAHFGYGFENNPYASNPDIGVSGAPGVSYDSLQVASSENSFMDLEAASVSIGEKESLLPFLSAGSVHPSALDKEEFSVADAGLGKPEETRAADLEGKFALIQRGEISFVDKALNAQAAGAVGVIIYNHTDGMIGMATDSAIVIPQIEMQMQDGEMLKTALDSGEEVKVSFNGGSAKVANPESGKMSDFSSWGLTPNLDFKPEITAPGGQIYSTLNNNQYGMMSGTSMAAPHVAGGSALILERVDKEFSLTGYERAAFAKNLLMNTAKPIVDQGPAQSKLAQNNFYSPRRQGAGMMQLNAALHTPVVVTESSTNEAKVALKEISADSISFTLKATNYSDAAAVYQVKVNAQTDLAVEGYLGVQPGQLEAQELQGAKVAINGEEAPVITVPANSSKDIKVDIDLSEAKVLSEDGTNTVSPEEIFANGYFAEGFVTFTDTEDQNPPLTVPYTGFKGDWTAPPILDGFVWEADSFYKMAGMVTVMDGEYGYLGYNAFTKATLPESIAFSPNSDGIQEQAIPVLSFLRNAKTAEFNILDDEGKLLRKLRTENNITKNYYDSGSSPQYSLDPARSWDGKVNNKIAEGDYFYEIKAKIDYPGADFQSFKIPVKIDNTKPQIEASYSGQKLTFKAEDDAEGSGIAYIDIFIDGETLFTTEETPGLPGDTVEYTLPDSLEAGQEIIVAAFDYAGNAVEKEFEAEEDSEDPGDPGDPGDPDPGNPGSPGGGGGTPPAPPAGNSQGDLKLEGSTATLTVDEGKILAAINDPLKSSVTIDLSSSQKDASSFQAVVKPETIKKIADKNKSLTVATGNASITIPAKVLKEAAGLSSGEIKFSISELQPKNSELPAADKGQRRISDVYDLKIIYMKDGKERYLTGFSEPVSVSLSIKGAELNDKRKAAAYYLNEQQNKWEYTGGKAEGDSVTFSVNHFSKYAVLEYSKTFSDIKTHWAKDEIEVLASRSITGGKTADRFAPGDKLTRAEFAVLLVRALNIPTESYKGVFPDVTAKQSWSVLHIEAASRAGIVQGDLKGKYNPGEEITREQMAAMIVRSIRYLNEDLLDGVSSEKKFKDQSTVSPGLREAVSQAAALGIVKGTADGTFAPKADTTRAEAAVMLYRQLSLLDEI</sequence>
<dbReference type="SUPFAM" id="SSF52025">
    <property type="entry name" value="PA domain"/>
    <property type="match status" value="1"/>
</dbReference>
<dbReference type="InterPro" id="IPR034216">
    <property type="entry name" value="C5a_Peptidase"/>
</dbReference>
<keyword evidence="7 9" id="KW-0720">Serine protease</keyword>
<dbReference type="PROSITE" id="PS51892">
    <property type="entry name" value="SUBTILASE"/>
    <property type="match status" value="1"/>
</dbReference>
<dbReference type="SUPFAM" id="SSF52743">
    <property type="entry name" value="Subtilisin-like"/>
    <property type="match status" value="1"/>
</dbReference>
<dbReference type="Pfam" id="PF02225">
    <property type="entry name" value="PA"/>
    <property type="match status" value="1"/>
</dbReference>
<keyword evidence="2" id="KW-0964">Secreted</keyword>
<dbReference type="InterPro" id="IPR003137">
    <property type="entry name" value="PA_domain"/>
</dbReference>
<dbReference type="PROSITE" id="PS00138">
    <property type="entry name" value="SUBTILASE_SER"/>
    <property type="match status" value="1"/>
</dbReference>
<dbReference type="InterPro" id="IPR051048">
    <property type="entry name" value="Peptidase_S8/S53_subtilisin"/>
</dbReference>
<feature type="compositionally biased region" description="Acidic residues" evidence="11">
    <location>
        <begin position="1041"/>
        <end position="1058"/>
    </location>
</feature>
<dbReference type="PROSITE" id="PS00137">
    <property type="entry name" value="SUBTILASE_HIS"/>
    <property type="match status" value="1"/>
</dbReference>
<dbReference type="PANTHER" id="PTHR43399">
    <property type="entry name" value="SUBTILISIN-RELATED"/>
    <property type="match status" value="1"/>
</dbReference>
<evidence type="ECO:0000256" key="4">
    <source>
        <dbReference type="ARBA" id="ARBA00022729"/>
    </source>
</evidence>
<feature type="chain" id="PRO_5022986656" evidence="12">
    <location>
        <begin position="23"/>
        <end position="1466"/>
    </location>
</feature>
<proteinExistence type="inferred from homology"/>
<comment type="similarity">
    <text evidence="1 9 10">Belongs to the peptidase S8 family.</text>
</comment>
<dbReference type="CDD" id="cd07475">
    <property type="entry name" value="Peptidases_S8_C5a_Peptidase"/>
    <property type="match status" value="1"/>
</dbReference>
<dbReference type="InterPro" id="IPR015500">
    <property type="entry name" value="Peptidase_S8_subtilisin-rel"/>
</dbReference>
<keyword evidence="6 9" id="KW-0378">Hydrolase</keyword>
<evidence type="ECO:0000256" key="6">
    <source>
        <dbReference type="ARBA" id="ARBA00022801"/>
    </source>
</evidence>
<gene>
    <name evidence="14" type="ORF">FZD51_16310</name>
</gene>
<dbReference type="PRINTS" id="PR00723">
    <property type="entry name" value="SUBTILISIN"/>
</dbReference>
<feature type="active site" description="Charge relay system" evidence="8 9">
    <location>
        <position position="575"/>
    </location>
</feature>
<evidence type="ECO:0000256" key="10">
    <source>
        <dbReference type="RuleBase" id="RU003355"/>
    </source>
</evidence>
<dbReference type="Gene3D" id="3.40.50.200">
    <property type="entry name" value="Peptidase S8/S53 domain"/>
    <property type="match status" value="1"/>
</dbReference>
<dbReference type="InterPro" id="IPR023828">
    <property type="entry name" value="Peptidase_S8_Ser-AS"/>
</dbReference>
<dbReference type="PROSITE" id="PS51272">
    <property type="entry name" value="SLH"/>
    <property type="match status" value="3"/>
</dbReference>
<dbReference type="InterPro" id="IPR022398">
    <property type="entry name" value="Peptidase_S8_His-AS"/>
</dbReference>